<protein>
    <submittedName>
        <fullName evidence="1">Uncharacterized protein</fullName>
    </submittedName>
</protein>
<reference evidence="2" key="1">
    <citation type="submission" date="2016-06" db="EMBL/GenBank/DDBJ databases">
        <title>Parallel loss of symbiosis genes in relatives of nitrogen-fixing non-legume Parasponia.</title>
        <authorList>
            <person name="Van Velzen R."/>
            <person name="Holmer R."/>
            <person name="Bu F."/>
            <person name="Rutten L."/>
            <person name="Van Zeijl A."/>
            <person name="Liu W."/>
            <person name="Santuari L."/>
            <person name="Cao Q."/>
            <person name="Sharma T."/>
            <person name="Shen D."/>
            <person name="Roswanjaya Y."/>
            <person name="Wardhani T."/>
            <person name="Kalhor M.S."/>
            <person name="Jansen J."/>
            <person name="Van den Hoogen J."/>
            <person name="Gungor B."/>
            <person name="Hartog M."/>
            <person name="Hontelez J."/>
            <person name="Verver J."/>
            <person name="Yang W.-C."/>
            <person name="Schijlen E."/>
            <person name="Repin R."/>
            <person name="Schilthuizen M."/>
            <person name="Schranz E."/>
            <person name="Heidstra R."/>
            <person name="Miyata K."/>
            <person name="Fedorova E."/>
            <person name="Kohlen W."/>
            <person name="Bisseling T."/>
            <person name="Smit S."/>
            <person name="Geurts R."/>
        </authorList>
    </citation>
    <scope>NUCLEOTIDE SEQUENCE [LARGE SCALE GENOMIC DNA]</scope>
    <source>
        <strain evidence="2">cv. WU1-14</strain>
    </source>
</reference>
<feature type="non-terminal residue" evidence="1">
    <location>
        <position position="1"/>
    </location>
</feature>
<dbReference type="AlphaFoldDB" id="A0A2P5D5Z9"/>
<comment type="caution">
    <text evidence="1">The sequence shown here is derived from an EMBL/GenBank/DDBJ whole genome shotgun (WGS) entry which is preliminary data.</text>
</comment>
<organism evidence="1 2">
    <name type="scientific">Parasponia andersonii</name>
    <name type="common">Sponia andersonii</name>
    <dbReference type="NCBI Taxonomy" id="3476"/>
    <lineage>
        <taxon>Eukaryota</taxon>
        <taxon>Viridiplantae</taxon>
        <taxon>Streptophyta</taxon>
        <taxon>Embryophyta</taxon>
        <taxon>Tracheophyta</taxon>
        <taxon>Spermatophyta</taxon>
        <taxon>Magnoliopsida</taxon>
        <taxon>eudicotyledons</taxon>
        <taxon>Gunneridae</taxon>
        <taxon>Pentapetalae</taxon>
        <taxon>rosids</taxon>
        <taxon>fabids</taxon>
        <taxon>Rosales</taxon>
        <taxon>Cannabaceae</taxon>
        <taxon>Parasponia</taxon>
    </lineage>
</organism>
<gene>
    <name evidence="1" type="ORF">PanWU01x14_093220</name>
</gene>
<keyword evidence="2" id="KW-1185">Reference proteome</keyword>
<sequence>PRHFAPPPSPHACRLVRLSSKSMQARCRLVLVPSETAWRYASPSALRIVPSVAA</sequence>
<proteinExistence type="predicted"/>
<dbReference type="Proteomes" id="UP000237105">
    <property type="component" value="Unassembled WGS sequence"/>
</dbReference>
<evidence type="ECO:0000313" key="2">
    <source>
        <dbReference type="Proteomes" id="UP000237105"/>
    </source>
</evidence>
<name>A0A2P5D5Z9_PARAD</name>
<dbReference type="EMBL" id="JXTB01000060">
    <property type="protein sequence ID" value="PON68715.1"/>
    <property type="molecule type" value="Genomic_DNA"/>
</dbReference>
<accession>A0A2P5D5Z9</accession>
<evidence type="ECO:0000313" key="1">
    <source>
        <dbReference type="EMBL" id="PON68715.1"/>
    </source>
</evidence>